<protein>
    <submittedName>
        <fullName evidence="2">Uncharacterized protein</fullName>
    </submittedName>
</protein>
<keyword evidence="1" id="KW-1133">Transmembrane helix</keyword>
<evidence type="ECO:0000313" key="2">
    <source>
        <dbReference type="EMBL" id="RMP09836.1"/>
    </source>
</evidence>
<dbReference type="EMBL" id="RBQF01000157">
    <property type="protein sequence ID" value="RMP09836.1"/>
    <property type="molecule type" value="Genomic_DNA"/>
</dbReference>
<name>A0A3M4AUD2_PSEMA</name>
<dbReference type="Proteomes" id="UP000276587">
    <property type="component" value="Unassembled WGS sequence"/>
</dbReference>
<feature type="transmembrane region" description="Helical" evidence="1">
    <location>
        <begin position="20"/>
        <end position="36"/>
    </location>
</feature>
<organism evidence="2 3">
    <name type="scientific">Pseudomonas marginalis pv. marginalis</name>
    <dbReference type="NCBI Taxonomy" id="97473"/>
    <lineage>
        <taxon>Bacteria</taxon>
        <taxon>Pseudomonadati</taxon>
        <taxon>Pseudomonadota</taxon>
        <taxon>Gammaproteobacteria</taxon>
        <taxon>Pseudomonadales</taxon>
        <taxon>Pseudomonadaceae</taxon>
        <taxon>Pseudomonas</taxon>
    </lineage>
</organism>
<keyword evidence="3" id="KW-1185">Reference proteome</keyword>
<keyword evidence="1" id="KW-0812">Transmembrane</keyword>
<dbReference type="RefSeq" id="WP_043205656.1">
    <property type="nucleotide sequence ID" value="NZ_RBPW01000063.1"/>
</dbReference>
<proteinExistence type="predicted"/>
<accession>A0A3M4AUD2</accession>
<keyword evidence="1" id="KW-0472">Membrane</keyword>
<gene>
    <name evidence="2" type="ORF">ALQ29_01439</name>
</gene>
<comment type="caution">
    <text evidence="2">The sequence shown here is derived from an EMBL/GenBank/DDBJ whole genome shotgun (WGS) entry which is preliminary data.</text>
</comment>
<feature type="transmembrane region" description="Helical" evidence="1">
    <location>
        <begin position="42"/>
        <end position="60"/>
    </location>
</feature>
<dbReference type="AlphaFoldDB" id="A0A3M4AUD2"/>
<evidence type="ECO:0000313" key="3">
    <source>
        <dbReference type="Proteomes" id="UP000276587"/>
    </source>
</evidence>
<reference evidence="2 3" key="1">
    <citation type="submission" date="2018-08" db="EMBL/GenBank/DDBJ databases">
        <title>Recombination of ecologically and evolutionarily significant loci maintains genetic cohesion in the Pseudomonas syringae species complex.</title>
        <authorList>
            <person name="Dillon M."/>
            <person name="Thakur S."/>
            <person name="Almeida R.N.D."/>
            <person name="Weir B.S."/>
            <person name="Guttman D.S."/>
        </authorList>
    </citation>
    <scope>NUCLEOTIDE SEQUENCE [LARGE SCALE GENOMIC DNA]</scope>
    <source>
        <strain evidence="2 3">ICMP 3555</strain>
    </source>
</reference>
<evidence type="ECO:0000256" key="1">
    <source>
        <dbReference type="SAM" id="Phobius"/>
    </source>
</evidence>
<sequence length="64" mass="7473">MASKKLESFRAWFTPKRRRGAGGALLIMWIIGLVAYPSNRWLYVMIPAVIFFFSAWPPEVQDKR</sequence>